<name>A0A8D8Y7F4_9HEMI</name>
<keyword evidence="1" id="KW-0472">Membrane</keyword>
<keyword evidence="1" id="KW-1133">Transmembrane helix</keyword>
<evidence type="ECO:0000313" key="2">
    <source>
        <dbReference type="EMBL" id="CAG6721938.1"/>
    </source>
</evidence>
<evidence type="ECO:0000256" key="1">
    <source>
        <dbReference type="SAM" id="Phobius"/>
    </source>
</evidence>
<protein>
    <submittedName>
        <fullName evidence="2">Uncharacterized protein</fullName>
    </submittedName>
</protein>
<feature type="transmembrane region" description="Helical" evidence="1">
    <location>
        <begin position="106"/>
        <end position="131"/>
    </location>
</feature>
<dbReference type="EMBL" id="HBUF01659660">
    <property type="protein sequence ID" value="CAG6788403.1"/>
    <property type="molecule type" value="Transcribed_RNA"/>
</dbReference>
<organism evidence="2">
    <name type="scientific">Cacopsylla melanoneura</name>
    <dbReference type="NCBI Taxonomy" id="428564"/>
    <lineage>
        <taxon>Eukaryota</taxon>
        <taxon>Metazoa</taxon>
        <taxon>Ecdysozoa</taxon>
        <taxon>Arthropoda</taxon>
        <taxon>Hexapoda</taxon>
        <taxon>Insecta</taxon>
        <taxon>Pterygota</taxon>
        <taxon>Neoptera</taxon>
        <taxon>Paraneoptera</taxon>
        <taxon>Hemiptera</taxon>
        <taxon>Sternorrhyncha</taxon>
        <taxon>Psylloidea</taxon>
        <taxon>Psyllidae</taxon>
        <taxon>Psyllinae</taxon>
        <taxon>Cacopsylla</taxon>
    </lineage>
</organism>
<feature type="transmembrane region" description="Helical" evidence="1">
    <location>
        <begin position="80"/>
        <end position="100"/>
    </location>
</feature>
<feature type="transmembrane region" description="Helical" evidence="1">
    <location>
        <begin position="48"/>
        <end position="68"/>
    </location>
</feature>
<sequence>MPYFFASRSSGDSVKKRDAISAWSLLTYSGSVASLLSGSSVIPNENLIFLIIPSQCLTFAALTFSLSSSLGSKTCSLPPLSTVIPCGFSCGCVTVVIIGGDVLSSGSFTLIICGGLLSFSLLWLLCIGVYLSNGSSGTFSGSCCCGCWYGCC</sequence>
<reference evidence="2" key="1">
    <citation type="submission" date="2021-05" db="EMBL/GenBank/DDBJ databases">
        <authorList>
            <person name="Alioto T."/>
            <person name="Alioto T."/>
            <person name="Gomez Garrido J."/>
        </authorList>
    </citation>
    <scope>NUCLEOTIDE SEQUENCE</scope>
</reference>
<feature type="transmembrane region" description="Helical" evidence="1">
    <location>
        <begin position="20"/>
        <end position="42"/>
    </location>
</feature>
<accession>A0A8D8Y7F4</accession>
<keyword evidence="1" id="KW-0812">Transmembrane</keyword>
<proteinExistence type="predicted"/>
<dbReference type="AlphaFoldDB" id="A0A8D8Y7F4"/>
<dbReference type="EMBL" id="HBUF01362958">
    <property type="protein sequence ID" value="CAG6721938.1"/>
    <property type="molecule type" value="Transcribed_RNA"/>
</dbReference>
<dbReference type="EMBL" id="HBUF01154037">
    <property type="protein sequence ID" value="CAG6648773.1"/>
    <property type="molecule type" value="Transcribed_RNA"/>
</dbReference>